<comment type="caution">
    <text evidence="1">The sequence shown here is derived from an EMBL/GenBank/DDBJ whole genome shotgun (WGS) entry which is preliminary data.</text>
</comment>
<accession>A0A5B0PSW3</accession>
<dbReference type="Proteomes" id="UP000324748">
    <property type="component" value="Unassembled WGS sequence"/>
</dbReference>
<evidence type="ECO:0000313" key="2">
    <source>
        <dbReference type="Proteomes" id="UP000324748"/>
    </source>
</evidence>
<proteinExistence type="predicted"/>
<gene>
    <name evidence="1" type="ORF">PGT21_007234</name>
</gene>
<dbReference type="AlphaFoldDB" id="A0A5B0PSW3"/>
<protein>
    <submittedName>
        <fullName evidence="1">Uncharacterized protein</fullName>
    </submittedName>
</protein>
<keyword evidence="2" id="KW-1185">Reference proteome</keyword>
<sequence length="67" mass="7422">MDLLAIGDTLAQDHPVNQASIFDRSTNFLMIRMFLRSTLEVSRSATRLTASTAIGARIEELRDDLGV</sequence>
<name>A0A5B0PSW3_PUCGR</name>
<reference evidence="1 2" key="1">
    <citation type="submission" date="2019-05" db="EMBL/GenBank/DDBJ databases">
        <title>Emergence of the Ug99 lineage of the wheat stem rust pathogen through somatic hybridization.</title>
        <authorList>
            <person name="Li F."/>
            <person name="Upadhyaya N.M."/>
            <person name="Sperschneider J."/>
            <person name="Matny O."/>
            <person name="Nguyen-Phuc H."/>
            <person name="Mago R."/>
            <person name="Raley C."/>
            <person name="Miller M.E."/>
            <person name="Silverstein K.A.T."/>
            <person name="Henningsen E."/>
            <person name="Hirsch C.D."/>
            <person name="Visser B."/>
            <person name="Pretorius Z.A."/>
            <person name="Steffenson B.J."/>
            <person name="Schwessinger B."/>
            <person name="Dodds P.N."/>
            <person name="Figueroa M."/>
        </authorList>
    </citation>
    <scope>NUCLEOTIDE SEQUENCE [LARGE SCALE GENOMIC DNA]</scope>
    <source>
        <strain evidence="1">21-0</strain>
    </source>
</reference>
<evidence type="ECO:0000313" key="1">
    <source>
        <dbReference type="EMBL" id="KAA1104006.1"/>
    </source>
</evidence>
<organism evidence="1 2">
    <name type="scientific">Puccinia graminis f. sp. tritici</name>
    <dbReference type="NCBI Taxonomy" id="56615"/>
    <lineage>
        <taxon>Eukaryota</taxon>
        <taxon>Fungi</taxon>
        <taxon>Dikarya</taxon>
        <taxon>Basidiomycota</taxon>
        <taxon>Pucciniomycotina</taxon>
        <taxon>Pucciniomycetes</taxon>
        <taxon>Pucciniales</taxon>
        <taxon>Pucciniaceae</taxon>
        <taxon>Puccinia</taxon>
    </lineage>
</organism>
<dbReference type="EMBL" id="VSWC01000041">
    <property type="protein sequence ID" value="KAA1104006.1"/>
    <property type="molecule type" value="Genomic_DNA"/>
</dbReference>